<sequence length="312" mass="33485">MARTDRRRAASCLVARTSYRVETVHHTRSAKQMRHGESLPPDEVIEVPPSSPPRSVLDAFGLVEPPRLLSGGQGASWLSGGLVLKPESGAIHDWFATVASTISPQGFRLATPLQSGFGTWSVDGWSATTWLPGSPPDLSTSMGWATVLAAGRAFHASTSSLSRPSVLSTRTDRWAAADRMAWGEQNGELRPEFADVARRLGPLLMPLGEPQIVHGDLTLNVLLEPGLAPAIIDVSPYWRPTAYAEGVIVADALCWHGADRSLVEQLGVPAPAIARALLFRMLTTAQSPERAVTGSLSDELQRYERAATVLGT</sequence>
<name>A0A387BJA6_9MICO</name>
<evidence type="ECO:0000313" key="3">
    <source>
        <dbReference type="Proteomes" id="UP000275069"/>
    </source>
</evidence>
<reference evidence="2 3" key="1">
    <citation type="submission" date="2018-09" db="EMBL/GenBank/DDBJ databases">
        <title>Genome sequencing of strain 2DFW10M-5.</title>
        <authorList>
            <person name="Heo J."/>
            <person name="Kim S.-J."/>
            <person name="Kwon S.-W."/>
        </authorList>
    </citation>
    <scope>NUCLEOTIDE SEQUENCE [LARGE SCALE GENOMIC DNA]</scope>
    <source>
        <strain evidence="2 3">2DFW10M-5</strain>
    </source>
</reference>
<dbReference type="InterPro" id="IPR011009">
    <property type="entry name" value="Kinase-like_dom_sf"/>
</dbReference>
<dbReference type="EMBL" id="CP032624">
    <property type="protein sequence ID" value="AYG03913.1"/>
    <property type="molecule type" value="Genomic_DNA"/>
</dbReference>
<dbReference type="AlphaFoldDB" id="A0A387BJA6"/>
<keyword evidence="3" id="KW-1185">Reference proteome</keyword>
<proteinExistence type="predicted"/>
<dbReference type="Proteomes" id="UP000275069">
    <property type="component" value="Chromosome"/>
</dbReference>
<dbReference type="SUPFAM" id="SSF56112">
    <property type="entry name" value="Protein kinase-like (PK-like)"/>
    <property type="match status" value="1"/>
</dbReference>
<dbReference type="OrthoDB" id="4427130at2"/>
<accession>A0A387BJA6</accession>
<evidence type="ECO:0000259" key="1">
    <source>
        <dbReference type="Pfam" id="PF01636"/>
    </source>
</evidence>
<organism evidence="2 3">
    <name type="scientific">Gryllotalpicola protaetiae</name>
    <dbReference type="NCBI Taxonomy" id="2419771"/>
    <lineage>
        <taxon>Bacteria</taxon>
        <taxon>Bacillati</taxon>
        <taxon>Actinomycetota</taxon>
        <taxon>Actinomycetes</taxon>
        <taxon>Micrococcales</taxon>
        <taxon>Microbacteriaceae</taxon>
        <taxon>Gryllotalpicola</taxon>
    </lineage>
</organism>
<evidence type="ECO:0000313" key="2">
    <source>
        <dbReference type="EMBL" id="AYG03913.1"/>
    </source>
</evidence>
<gene>
    <name evidence="2" type="ORF">D7I44_10435</name>
</gene>
<dbReference type="Pfam" id="PF01636">
    <property type="entry name" value="APH"/>
    <property type="match status" value="1"/>
</dbReference>
<protein>
    <recommendedName>
        <fullName evidence="1">Aminoglycoside phosphotransferase domain-containing protein</fullName>
    </recommendedName>
</protein>
<dbReference type="KEGG" id="gry:D7I44_10435"/>
<feature type="domain" description="Aminoglycoside phosphotransferase" evidence="1">
    <location>
        <begin position="120"/>
        <end position="233"/>
    </location>
</feature>
<dbReference type="InterPro" id="IPR002575">
    <property type="entry name" value="Aminoglycoside_PTrfase"/>
</dbReference>